<proteinExistence type="predicted"/>
<keyword evidence="1" id="KW-0472">Membrane</keyword>
<gene>
    <name evidence="2" type="ORF">CH371_13730</name>
</gene>
<reference evidence="2 3" key="1">
    <citation type="submission" date="2017-07" db="EMBL/GenBank/DDBJ databases">
        <title>Leptospira spp. isolated from tropical soils.</title>
        <authorList>
            <person name="Thibeaux R."/>
            <person name="Iraola G."/>
            <person name="Ferres I."/>
            <person name="Bierque E."/>
            <person name="Girault D."/>
            <person name="Soupe-Gilbert M.-E."/>
            <person name="Picardeau M."/>
            <person name="Goarant C."/>
        </authorList>
    </citation>
    <scope>NUCLEOTIDE SEQUENCE [LARGE SCALE GENOMIC DNA]</scope>
    <source>
        <strain evidence="2 3">FH2-C-A2</strain>
    </source>
</reference>
<sequence>MNIALEYKKYLLSLRSFWVLWLLGEVLSYYALFQFIDFAKSDPSTAQPPGQFLITFSKLGLNLLILFSLRAGMEKPVSFGDYILFLLRYLGFLLIIGVILIVLILLGGIAIAIGMGAGWIPKFESGPEGYLGIVKILVDIMLVLGLVTTPVFVWFFSAQFARLKVLPGWGNMKAALGDGEYKKALTLVSIAILGVFFIGYYGLDLKSFWDLAAKPSEQVVKMRELYVNREIPLYIMEIVNSLFVILYGYVTYVFVKNVKGFEPPAETEGE</sequence>
<feature type="transmembrane region" description="Helical" evidence="1">
    <location>
        <begin position="231"/>
        <end position="255"/>
    </location>
</feature>
<protein>
    <submittedName>
        <fullName evidence="2">Uncharacterized protein</fullName>
    </submittedName>
</protein>
<feature type="transmembrane region" description="Helical" evidence="1">
    <location>
        <begin position="184"/>
        <end position="203"/>
    </location>
</feature>
<keyword evidence="1" id="KW-0812">Transmembrane</keyword>
<feature type="transmembrane region" description="Helical" evidence="1">
    <location>
        <begin position="52"/>
        <end position="69"/>
    </location>
</feature>
<name>A0A2M9ZAM1_9LEPT</name>
<dbReference type="RefSeq" id="WP_100759398.1">
    <property type="nucleotide sequence ID" value="NZ_NPDT01000005.1"/>
</dbReference>
<accession>A0A2M9ZAM1</accession>
<organism evidence="2 3">
    <name type="scientific">Leptospira wolffii</name>
    <dbReference type="NCBI Taxonomy" id="409998"/>
    <lineage>
        <taxon>Bacteria</taxon>
        <taxon>Pseudomonadati</taxon>
        <taxon>Spirochaetota</taxon>
        <taxon>Spirochaetia</taxon>
        <taxon>Leptospirales</taxon>
        <taxon>Leptospiraceae</taxon>
        <taxon>Leptospira</taxon>
    </lineage>
</organism>
<feature type="transmembrane region" description="Helical" evidence="1">
    <location>
        <begin position="140"/>
        <end position="163"/>
    </location>
</feature>
<comment type="caution">
    <text evidence="2">The sequence shown here is derived from an EMBL/GenBank/DDBJ whole genome shotgun (WGS) entry which is preliminary data.</text>
</comment>
<feature type="transmembrane region" description="Helical" evidence="1">
    <location>
        <begin position="12"/>
        <end position="32"/>
    </location>
</feature>
<evidence type="ECO:0000313" key="2">
    <source>
        <dbReference type="EMBL" id="PJZ65444.1"/>
    </source>
</evidence>
<feature type="transmembrane region" description="Helical" evidence="1">
    <location>
        <begin position="90"/>
        <end position="120"/>
    </location>
</feature>
<evidence type="ECO:0000313" key="3">
    <source>
        <dbReference type="Proteomes" id="UP000231912"/>
    </source>
</evidence>
<evidence type="ECO:0000256" key="1">
    <source>
        <dbReference type="SAM" id="Phobius"/>
    </source>
</evidence>
<keyword evidence="1" id="KW-1133">Transmembrane helix</keyword>
<dbReference type="AlphaFoldDB" id="A0A2M9ZAM1"/>
<dbReference type="EMBL" id="NPDT01000005">
    <property type="protein sequence ID" value="PJZ65444.1"/>
    <property type="molecule type" value="Genomic_DNA"/>
</dbReference>
<dbReference type="Proteomes" id="UP000231912">
    <property type="component" value="Unassembled WGS sequence"/>
</dbReference>